<dbReference type="PANTHER" id="PTHR31118">
    <property type="entry name" value="CYCLASE-LIKE PROTEIN 2"/>
    <property type="match status" value="1"/>
</dbReference>
<evidence type="ECO:0000313" key="5">
    <source>
        <dbReference type="Proteomes" id="UP001321018"/>
    </source>
</evidence>
<evidence type="ECO:0000313" key="3">
    <source>
        <dbReference type="EMBL" id="MCU4975232.1"/>
    </source>
</evidence>
<evidence type="ECO:0000256" key="1">
    <source>
        <dbReference type="SAM" id="MobiDB-lite"/>
    </source>
</evidence>
<reference evidence="2 4" key="1">
    <citation type="submission" date="2022-09" db="EMBL/GenBank/DDBJ databases">
        <title>Enrichment on poylsaccharides allowed isolation of novel metabolic and taxonomic groups of Haloarchaea.</title>
        <authorList>
            <person name="Sorokin D.Y."/>
            <person name="Elcheninov A.G."/>
            <person name="Khizhniak T.V."/>
            <person name="Kolganova T.V."/>
            <person name="Kublanov I.V."/>
        </authorList>
    </citation>
    <scope>NUCLEOTIDE SEQUENCE</scope>
    <source>
        <strain evidence="3 4">AArc-m2/3/4</strain>
        <strain evidence="2">AArc-xg1-1</strain>
    </source>
</reference>
<dbReference type="Pfam" id="PF04199">
    <property type="entry name" value="Cyclase"/>
    <property type="match status" value="1"/>
</dbReference>
<dbReference type="PANTHER" id="PTHR31118:SF32">
    <property type="entry name" value="KYNURENINE FORMAMIDASE"/>
    <property type="match status" value="1"/>
</dbReference>
<dbReference type="Proteomes" id="UP001320972">
    <property type="component" value="Unassembled WGS sequence"/>
</dbReference>
<dbReference type="GO" id="GO:0019441">
    <property type="term" value="P:L-tryptophan catabolic process to kynurenine"/>
    <property type="evidence" value="ECO:0007669"/>
    <property type="project" value="InterPro"/>
</dbReference>
<dbReference type="EMBL" id="JAOPKA010000028">
    <property type="protein sequence ID" value="MCU4744433.1"/>
    <property type="molecule type" value="Genomic_DNA"/>
</dbReference>
<sequence>MSPDPSPSSPPSASSNDSSPPTTHDLSHTLESGMPVYPGTASASLEPTASVESDGYRATRIDVDSHTGTHIDAPAHMLADGPTLEAYPLETFRFTARVLDCRPLAAREGIDSAAMLQAAADSETADAALEDVDLLVVRTGWEDYWGTDRYFDHPYLTEGAAEWLVSTDSHLGLDSLNPDPTPTDNAVDDEPAGYPAHHTLFADDRLILENLCGLEAVPDGDTFELHASPLAIGEADGSPVRAVAVLE</sequence>
<evidence type="ECO:0000313" key="2">
    <source>
        <dbReference type="EMBL" id="MCU4744433.1"/>
    </source>
</evidence>
<accession>A0AAP2Z4H6</accession>
<dbReference type="AlphaFoldDB" id="A0AAP2Z4H6"/>
<protein>
    <submittedName>
        <fullName evidence="2">Cyclase family protein</fullName>
    </submittedName>
</protein>
<dbReference type="EMBL" id="JAOPKB010000017">
    <property type="protein sequence ID" value="MCU4975232.1"/>
    <property type="molecule type" value="Genomic_DNA"/>
</dbReference>
<dbReference type="GO" id="GO:0004061">
    <property type="term" value="F:arylformamidase activity"/>
    <property type="evidence" value="ECO:0007669"/>
    <property type="project" value="InterPro"/>
</dbReference>
<dbReference type="SUPFAM" id="SSF102198">
    <property type="entry name" value="Putative cyclase"/>
    <property type="match status" value="1"/>
</dbReference>
<comment type="caution">
    <text evidence="2">The sequence shown here is derived from an EMBL/GenBank/DDBJ whole genome shotgun (WGS) entry which is preliminary data.</text>
</comment>
<feature type="compositionally biased region" description="Polar residues" evidence="1">
    <location>
        <begin position="41"/>
        <end position="51"/>
    </location>
</feature>
<dbReference type="InterPro" id="IPR037175">
    <property type="entry name" value="KFase_sf"/>
</dbReference>
<feature type="compositionally biased region" description="Pro residues" evidence="1">
    <location>
        <begin position="1"/>
        <end position="10"/>
    </location>
</feature>
<gene>
    <name evidence="3" type="ORF">OB955_21250</name>
    <name evidence="2" type="ORF">OB960_23970</name>
</gene>
<name>A0AAP2Z4H6_9EURY</name>
<organism evidence="2 5">
    <name type="scientific">Natronoglomus mannanivorans</name>
    <dbReference type="NCBI Taxonomy" id="2979990"/>
    <lineage>
        <taxon>Archaea</taxon>
        <taxon>Methanobacteriati</taxon>
        <taxon>Methanobacteriota</taxon>
        <taxon>Stenosarchaea group</taxon>
        <taxon>Halobacteria</taxon>
        <taxon>Halobacteriales</taxon>
        <taxon>Natrialbaceae</taxon>
        <taxon>Natronoglomus</taxon>
    </lineage>
</organism>
<dbReference type="InterPro" id="IPR007325">
    <property type="entry name" value="KFase/CYL"/>
</dbReference>
<feature type="compositionally biased region" description="Low complexity" evidence="1">
    <location>
        <begin position="11"/>
        <end position="21"/>
    </location>
</feature>
<keyword evidence="4" id="KW-1185">Reference proteome</keyword>
<dbReference type="Proteomes" id="UP001321018">
    <property type="component" value="Unassembled WGS sequence"/>
</dbReference>
<proteinExistence type="predicted"/>
<evidence type="ECO:0000313" key="4">
    <source>
        <dbReference type="Proteomes" id="UP001320972"/>
    </source>
</evidence>
<feature type="region of interest" description="Disordered" evidence="1">
    <location>
        <begin position="1"/>
        <end position="56"/>
    </location>
</feature>
<dbReference type="Gene3D" id="3.50.30.50">
    <property type="entry name" value="Putative cyclase"/>
    <property type="match status" value="1"/>
</dbReference>
<dbReference type="RefSeq" id="WP_338006238.1">
    <property type="nucleotide sequence ID" value="NZ_JAOPKA010000028.1"/>
</dbReference>